<dbReference type="EMBL" id="JABWDY010036680">
    <property type="protein sequence ID" value="KAF5181015.1"/>
    <property type="molecule type" value="Genomic_DNA"/>
</dbReference>
<dbReference type="InterPro" id="IPR023779">
    <property type="entry name" value="Chromodomain_CS"/>
</dbReference>
<dbReference type="GO" id="GO:0003886">
    <property type="term" value="F:DNA (cytosine-5-)-methyltransferase activity"/>
    <property type="evidence" value="ECO:0007669"/>
    <property type="project" value="UniProtKB-EC"/>
</dbReference>
<name>A0A7J6VA03_THATH</name>
<protein>
    <recommendedName>
        <fullName evidence="1">DNA (cytosine-5-)-methyltransferase</fullName>
        <ecNumber evidence="1">2.1.1.37</ecNumber>
    </recommendedName>
</protein>
<dbReference type="GO" id="GO:0044027">
    <property type="term" value="P:negative regulation of gene expression via chromosomal CpG island methylation"/>
    <property type="evidence" value="ECO:0007669"/>
    <property type="project" value="TreeGrafter"/>
</dbReference>
<organism evidence="7 8">
    <name type="scientific">Thalictrum thalictroides</name>
    <name type="common">Rue-anemone</name>
    <name type="synonym">Anemone thalictroides</name>
    <dbReference type="NCBI Taxonomy" id="46969"/>
    <lineage>
        <taxon>Eukaryota</taxon>
        <taxon>Viridiplantae</taxon>
        <taxon>Streptophyta</taxon>
        <taxon>Embryophyta</taxon>
        <taxon>Tracheophyta</taxon>
        <taxon>Spermatophyta</taxon>
        <taxon>Magnoliopsida</taxon>
        <taxon>Ranunculales</taxon>
        <taxon>Ranunculaceae</taxon>
        <taxon>Thalictroideae</taxon>
        <taxon>Thalictrum</taxon>
    </lineage>
</organism>
<dbReference type="InterPro" id="IPR050390">
    <property type="entry name" value="C5-Methyltransferase"/>
</dbReference>
<keyword evidence="8" id="KW-1185">Reference proteome</keyword>
<dbReference type="Proteomes" id="UP000554482">
    <property type="component" value="Unassembled WGS sequence"/>
</dbReference>
<comment type="caution">
    <text evidence="7">The sequence shown here is derived from an EMBL/GenBank/DDBJ whole genome shotgun (WGS) entry which is preliminary data.</text>
</comment>
<evidence type="ECO:0000256" key="2">
    <source>
        <dbReference type="ARBA" id="ARBA00022603"/>
    </source>
</evidence>
<dbReference type="PANTHER" id="PTHR10629">
    <property type="entry name" value="CYTOSINE-SPECIFIC METHYLTRANSFERASE"/>
    <property type="match status" value="1"/>
</dbReference>
<sequence length="306" mass="35097">MSTGLCLGAAIAGVNLVTRWSVDFNENACETIKHNHPETKVRCEAAEYFLCLLKIWKKLCERHSLIEPDSNEDEEDKDDCYDSLRVWENLCEKSPTMETDLDDVEESKHDSIKSSKNFDVEKMLDICFGIPDGYKKPGVYFKVRWEGYDSSHDSWEPIEGLSDCPDRVREFVTNGHRTNIFPLPVPDYALSFKEGKSLKPFGRLWWDETVSTVVTRAEPHNQIILHPLQDRVLTIRENARIQGFPDYYRLMGGVKERYKQVGNAVAVPVAQALGYALGMAYLSISGDEPLIILPQEFPERLWFAKR</sequence>
<dbReference type="PANTHER" id="PTHR10629:SF50">
    <property type="entry name" value="DNA (CYTOSINE-5)-METHYLTRANSFERASE CMT3"/>
    <property type="match status" value="1"/>
</dbReference>
<dbReference type="InterPro" id="IPR000953">
    <property type="entry name" value="Chromo/chromo_shadow_dom"/>
</dbReference>
<evidence type="ECO:0000256" key="3">
    <source>
        <dbReference type="ARBA" id="ARBA00022679"/>
    </source>
</evidence>
<evidence type="ECO:0000259" key="6">
    <source>
        <dbReference type="PROSITE" id="PS50013"/>
    </source>
</evidence>
<dbReference type="SUPFAM" id="SSF54160">
    <property type="entry name" value="Chromo domain-like"/>
    <property type="match status" value="1"/>
</dbReference>
<dbReference type="PROSITE" id="PS00598">
    <property type="entry name" value="CHROMO_1"/>
    <property type="match status" value="1"/>
</dbReference>
<dbReference type="GO" id="GO:0032259">
    <property type="term" value="P:methylation"/>
    <property type="evidence" value="ECO:0007669"/>
    <property type="project" value="UniProtKB-KW"/>
</dbReference>
<dbReference type="PROSITE" id="PS00095">
    <property type="entry name" value="C5_MTASE_2"/>
    <property type="match status" value="1"/>
</dbReference>
<feature type="domain" description="Chromo" evidence="6">
    <location>
        <begin position="118"/>
        <end position="171"/>
    </location>
</feature>
<dbReference type="GO" id="GO:0003677">
    <property type="term" value="F:DNA binding"/>
    <property type="evidence" value="ECO:0007669"/>
    <property type="project" value="TreeGrafter"/>
</dbReference>
<dbReference type="InterPro" id="IPR031303">
    <property type="entry name" value="C5_meth_CS"/>
</dbReference>
<dbReference type="SUPFAM" id="SSF53335">
    <property type="entry name" value="S-adenosyl-L-methionine-dependent methyltransferases"/>
    <property type="match status" value="1"/>
</dbReference>
<dbReference type="InterPro" id="IPR001525">
    <property type="entry name" value="C5_MeTfrase"/>
</dbReference>
<gene>
    <name evidence="7" type="ORF">FRX31_029398</name>
</gene>
<dbReference type="GO" id="GO:0005634">
    <property type="term" value="C:nucleus"/>
    <property type="evidence" value="ECO:0007669"/>
    <property type="project" value="UniProtKB-SubCell"/>
</dbReference>
<keyword evidence="4" id="KW-0949">S-adenosyl-L-methionine</keyword>
<evidence type="ECO:0000256" key="5">
    <source>
        <dbReference type="ARBA" id="ARBA00023242"/>
    </source>
</evidence>
<evidence type="ECO:0000313" key="7">
    <source>
        <dbReference type="EMBL" id="KAF5181015.1"/>
    </source>
</evidence>
<keyword evidence="5" id="KW-0539">Nucleus</keyword>
<dbReference type="InterPro" id="IPR029063">
    <property type="entry name" value="SAM-dependent_MTases_sf"/>
</dbReference>
<dbReference type="Pfam" id="PF00145">
    <property type="entry name" value="DNA_methylase"/>
    <property type="match status" value="1"/>
</dbReference>
<evidence type="ECO:0000313" key="8">
    <source>
        <dbReference type="Proteomes" id="UP000554482"/>
    </source>
</evidence>
<dbReference type="OrthoDB" id="5376140at2759"/>
<accession>A0A7J6VA03</accession>
<dbReference type="CDD" id="cd18635">
    <property type="entry name" value="CD_CMT3_like"/>
    <property type="match status" value="1"/>
</dbReference>
<evidence type="ECO:0000256" key="1">
    <source>
        <dbReference type="ARBA" id="ARBA00011975"/>
    </source>
</evidence>
<keyword evidence="3 7" id="KW-0808">Transferase</keyword>
<dbReference type="AlphaFoldDB" id="A0A7J6VA03"/>
<reference evidence="7 8" key="1">
    <citation type="submission" date="2020-06" db="EMBL/GenBank/DDBJ databases">
        <title>Transcriptomic and genomic resources for Thalictrum thalictroides and T. hernandezii: Facilitating candidate gene discovery in an emerging model plant lineage.</title>
        <authorList>
            <person name="Arias T."/>
            <person name="Riano-Pachon D.M."/>
            <person name="Di Stilio V.S."/>
        </authorList>
    </citation>
    <scope>NUCLEOTIDE SEQUENCE [LARGE SCALE GENOMIC DNA]</scope>
    <source>
        <strain evidence="8">cv. WT478/WT964</strain>
        <tissue evidence="7">Leaves</tissue>
    </source>
</reference>
<dbReference type="PROSITE" id="PS50013">
    <property type="entry name" value="CHROMO_2"/>
    <property type="match status" value="1"/>
</dbReference>
<proteinExistence type="predicted"/>
<dbReference type="SMART" id="SM00298">
    <property type="entry name" value="CHROMO"/>
    <property type="match status" value="1"/>
</dbReference>
<keyword evidence="2 7" id="KW-0489">Methyltransferase</keyword>
<evidence type="ECO:0000256" key="4">
    <source>
        <dbReference type="ARBA" id="ARBA00022691"/>
    </source>
</evidence>
<dbReference type="EC" id="2.1.1.37" evidence="1"/>
<dbReference type="Gene3D" id="3.40.50.150">
    <property type="entry name" value="Vaccinia Virus protein VP39"/>
    <property type="match status" value="2"/>
</dbReference>
<dbReference type="InterPro" id="IPR016197">
    <property type="entry name" value="Chromo-like_dom_sf"/>
</dbReference>